<evidence type="ECO:0000256" key="9">
    <source>
        <dbReference type="SAM" id="Phobius"/>
    </source>
</evidence>
<keyword evidence="7 9" id="KW-1133">Transmembrane helix</keyword>
<dbReference type="AlphaFoldDB" id="A0A839EBE5"/>
<reference evidence="11 12" key="1">
    <citation type="submission" date="2020-07" db="EMBL/GenBank/DDBJ databases">
        <title>Sequencing the genomes of 1000 actinobacteria strains.</title>
        <authorList>
            <person name="Klenk H.-P."/>
        </authorList>
    </citation>
    <scope>NUCLEOTIDE SEQUENCE [LARGE SCALE GENOMIC DNA]</scope>
    <source>
        <strain evidence="11 12">DSM 19663</strain>
    </source>
</reference>
<feature type="domain" description="ABC transporter" evidence="10">
    <location>
        <begin position="25"/>
        <end position="260"/>
    </location>
</feature>
<evidence type="ECO:0000256" key="1">
    <source>
        <dbReference type="ARBA" id="ARBA00004141"/>
    </source>
</evidence>
<dbReference type="CDD" id="cd16914">
    <property type="entry name" value="EcfT"/>
    <property type="match status" value="1"/>
</dbReference>
<evidence type="ECO:0000259" key="10">
    <source>
        <dbReference type="PROSITE" id="PS50893"/>
    </source>
</evidence>
<dbReference type="GO" id="GO:0005524">
    <property type="term" value="F:ATP binding"/>
    <property type="evidence" value="ECO:0007669"/>
    <property type="project" value="UniProtKB-KW"/>
</dbReference>
<dbReference type="Proteomes" id="UP000585905">
    <property type="component" value="Unassembled WGS sequence"/>
</dbReference>
<dbReference type="Gene3D" id="3.40.50.300">
    <property type="entry name" value="P-loop containing nucleotide triphosphate hydrolases"/>
    <property type="match status" value="2"/>
</dbReference>
<feature type="transmembrane region" description="Helical" evidence="9">
    <location>
        <begin position="718"/>
        <end position="734"/>
    </location>
</feature>
<keyword evidence="6 11" id="KW-0067">ATP-binding</keyword>
<feature type="transmembrane region" description="Helical" evidence="9">
    <location>
        <begin position="768"/>
        <end position="787"/>
    </location>
</feature>
<dbReference type="InterPro" id="IPR003339">
    <property type="entry name" value="ABC/ECF_trnsptr_transmembrane"/>
</dbReference>
<dbReference type="SUPFAM" id="SSF52540">
    <property type="entry name" value="P-loop containing nucleoside triphosphate hydrolases"/>
    <property type="match status" value="2"/>
</dbReference>
<dbReference type="EMBL" id="JACGWX010000001">
    <property type="protein sequence ID" value="MBA8846655.1"/>
    <property type="molecule type" value="Genomic_DNA"/>
</dbReference>
<dbReference type="InterPro" id="IPR003593">
    <property type="entry name" value="AAA+_ATPase"/>
</dbReference>
<feature type="transmembrane region" description="Helical" evidence="9">
    <location>
        <begin position="640"/>
        <end position="659"/>
    </location>
</feature>
<evidence type="ECO:0000256" key="8">
    <source>
        <dbReference type="ARBA" id="ARBA00023136"/>
    </source>
</evidence>
<evidence type="ECO:0000256" key="6">
    <source>
        <dbReference type="ARBA" id="ARBA00022840"/>
    </source>
</evidence>
<dbReference type="InterPro" id="IPR017871">
    <property type="entry name" value="ABC_transporter-like_CS"/>
</dbReference>
<dbReference type="RefSeq" id="WP_182489397.1">
    <property type="nucleotide sequence ID" value="NZ_BAAAOV010000002.1"/>
</dbReference>
<dbReference type="CDD" id="cd03225">
    <property type="entry name" value="ABC_cobalt_CbiO_domain1"/>
    <property type="match status" value="2"/>
</dbReference>
<dbReference type="GO" id="GO:0016887">
    <property type="term" value="F:ATP hydrolysis activity"/>
    <property type="evidence" value="ECO:0007669"/>
    <property type="project" value="InterPro"/>
</dbReference>
<evidence type="ECO:0000256" key="4">
    <source>
        <dbReference type="ARBA" id="ARBA00022692"/>
    </source>
</evidence>
<dbReference type="PROSITE" id="PS00211">
    <property type="entry name" value="ABC_TRANSPORTER_1"/>
    <property type="match status" value="2"/>
</dbReference>
<evidence type="ECO:0000256" key="5">
    <source>
        <dbReference type="ARBA" id="ARBA00022741"/>
    </source>
</evidence>
<keyword evidence="3" id="KW-0813">Transport</keyword>
<dbReference type="InterPro" id="IPR003439">
    <property type="entry name" value="ABC_transporter-like_ATP-bd"/>
</dbReference>
<comment type="caution">
    <text evidence="11">The sequence shown here is derived from an EMBL/GenBank/DDBJ whole genome shotgun (WGS) entry which is preliminary data.</text>
</comment>
<keyword evidence="5" id="KW-0547">Nucleotide-binding</keyword>
<keyword evidence="8 9" id="KW-0472">Membrane</keyword>
<feature type="transmembrane region" description="Helical" evidence="9">
    <location>
        <begin position="598"/>
        <end position="619"/>
    </location>
</feature>
<keyword evidence="12" id="KW-1185">Reference proteome</keyword>
<evidence type="ECO:0000256" key="2">
    <source>
        <dbReference type="ARBA" id="ARBA00005417"/>
    </source>
</evidence>
<dbReference type="SMART" id="SM00382">
    <property type="entry name" value="AAA"/>
    <property type="match status" value="2"/>
</dbReference>
<keyword evidence="4 9" id="KW-0812">Transmembrane</keyword>
<dbReference type="GO" id="GO:0043190">
    <property type="term" value="C:ATP-binding cassette (ABC) transporter complex"/>
    <property type="evidence" value="ECO:0007669"/>
    <property type="project" value="TreeGrafter"/>
</dbReference>
<dbReference type="GO" id="GO:0042626">
    <property type="term" value="F:ATPase-coupled transmembrane transporter activity"/>
    <property type="evidence" value="ECO:0007669"/>
    <property type="project" value="TreeGrafter"/>
</dbReference>
<dbReference type="EC" id="3.6.3.-" evidence="11"/>
<gene>
    <name evidence="11" type="ORF">FHX53_000219</name>
</gene>
<proteinExistence type="inferred from homology"/>
<evidence type="ECO:0000256" key="7">
    <source>
        <dbReference type="ARBA" id="ARBA00022989"/>
    </source>
</evidence>
<evidence type="ECO:0000313" key="12">
    <source>
        <dbReference type="Proteomes" id="UP000585905"/>
    </source>
</evidence>
<organism evidence="11 12">
    <name type="scientific">Microcella alkalica</name>
    <dbReference type="NCBI Taxonomy" id="355930"/>
    <lineage>
        <taxon>Bacteria</taxon>
        <taxon>Bacillati</taxon>
        <taxon>Actinomycetota</taxon>
        <taxon>Actinomycetes</taxon>
        <taxon>Micrococcales</taxon>
        <taxon>Microbacteriaceae</taxon>
        <taxon>Microcella</taxon>
    </lineage>
</organism>
<dbReference type="PANTHER" id="PTHR43553:SF24">
    <property type="entry name" value="ENERGY-COUPLING FACTOR TRANSPORTER ATP-BINDING PROTEIN ECFA1"/>
    <property type="match status" value="1"/>
</dbReference>
<dbReference type="InterPro" id="IPR027417">
    <property type="entry name" value="P-loop_NTPase"/>
</dbReference>
<evidence type="ECO:0000256" key="3">
    <source>
        <dbReference type="ARBA" id="ARBA00022448"/>
    </source>
</evidence>
<evidence type="ECO:0000313" key="11">
    <source>
        <dbReference type="EMBL" id="MBA8846655.1"/>
    </source>
</evidence>
<dbReference type="Pfam" id="PF02361">
    <property type="entry name" value="CbiQ"/>
    <property type="match status" value="1"/>
</dbReference>
<feature type="domain" description="ABC transporter" evidence="10">
    <location>
        <begin position="282"/>
        <end position="526"/>
    </location>
</feature>
<dbReference type="Pfam" id="PF00005">
    <property type="entry name" value="ABC_tran"/>
    <property type="match status" value="2"/>
</dbReference>
<dbReference type="PANTHER" id="PTHR43553">
    <property type="entry name" value="HEAVY METAL TRANSPORTER"/>
    <property type="match status" value="1"/>
</dbReference>
<comment type="similarity">
    <text evidence="2">Belongs to the ABC transporter superfamily.</text>
</comment>
<comment type="subcellular location">
    <subcellularLocation>
        <location evidence="1">Membrane</location>
        <topology evidence="1">Multi-pass membrane protein</topology>
    </subcellularLocation>
</comment>
<sequence>MPIPDTGRPPGGDEALAPTTGAASLAAEAWSWTPAGRAAPVLAGLDLAIEPGERVLLLGASGSGKSTLLQAFAGVLGGDDEGERAGVLTVDGRDPAHARGRIGLLLQDPDAQLVLARAGDDIAFGPENLGVPADEIRRRVPLALAAVGLDLPLDADTTRLSGGQKQRLALAGVLALRPGAVLLDEPTAQLDPAGVREVAAAVAALIADRSMTLLVVEHRVDVWAPLVDRVIVLEQGRVAADGPVADVMRAQGEELAARGVWVPGRAPEHPAPASRAPGETLLRARGLAVRPRGGAVVQVGIDLDVRAGEVIALTGVNGAGKTTLALTLAGLLDPASGDVVAGDALRAVDPPVEEPSPSRWSSRALVARLGVVFQNPEHQFVAPTVREELAVGPRALGRTEEEAAAIVEPLLDRLRLRALAGSSPFTLSGGEQRRLSVATALATAPPVLVLDEPSFGQDSRTWAELAALLAAHRDAGGAIVMATHDRELVAALGAREVVLPAAGVASPLTATRGVYRSVVADDLSDARSERPINGGEASRAPRPRRTALVERLNPVAAIAASLIPALILIVTLDIVSAGVALALQLALLPLLGAPPRLLLLRLSPVLIAAPLTAFTLLLYGEEGGRVYAEFLLVRISDNSIELAGATFLRVLAIGIPAIALFARPDATRLGDALGQNLRLPARFVLGAVAALRLVSLMRDDARMLERARRARGVGDRGAARRVAGLVLSLLVLAVRRGSSLAIAMEARGFGAPLPRTWLRPSPWRGIDSAAVLIGILISAAALAAALLTGEFNAILD</sequence>
<keyword evidence="11" id="KW-0378">Hydrolase</keyword>
<name>A0A839EBE5_9MICO</name>
<dbReference type="InterPro" id="IPR015856">
    <property type="entry name" value="ABC_transpr_CbiO/EcfA_su"/>
</dbReference>
<feature type="transmembrane region" description="Helical" evidence="9">
    <location>
        <begin position="679"/>
        <end position="697"/>
    </location>
</feature>
<protein>
    <submittedName>
        <fullName evidence="11">Energy-coupling factor transport system ATP-binding protein</fullName>
        <ecNumber evidence="11">3.6.3.-</ecNumber>
    </submittedName>
</protein>
<feature type="transmembrane region" description="Helical" evidence="9">
    <location>
        <begin position="555"/>
        <end position="586"/>
    </location>
</feature>
<dbReference type="InterPro" id="IPR050095">
    <property type="entry name" value="ECF_ABC_transporter_ATP-bd"/>
</dbReference>
<dbReference type="PROSITE" id="PS50893">
    <property type="entry name" value="ABC_TRANSPORTER_2"/>
    <property type="match status" value="2"/>
</dbReference>
<accession>A0A839EBE5</accession>